<comment type="caution">
    <text evidence="2">The sequence shown here is derived from an EMBL/GenBank/DDBJ whole genome shotgun (WGS) entry which is preliminary data.</text>
</comment>
<dbReference type="RefSeq" id="WP_142706297.1">
    <property type="nucleotide sequence ID" value="NZ_VIRS01000014.1"/>
</dbReference>
<reference evidence="2 3" key="1">
    <citation type="submission" date="2019-07" db="EMBL/GenBank/DDBJ databases">
        <title>Cryptosporangium phraense sp. nov., isolated from plant litter.</title>
        <authorList>
            <person name="Suriyachadkun C."/>
        </authorList>
    </citation>
    <scope>NUCLEOTIDE SEQUENCE [LARGE SCALE GENOMIC DNA]</scope>
    <source>
        <strain evidence="2 3">A-T 5661</strain>
    </source>
</reference>
<evidence type="ECO:0000313" key="2">
    <source>
        <dbReference type="EMBL" id="TQS43212.1"/>
    </source>
</evidence>
<proteinExistence type="predicted"/>
<keyword evidence="1" id="KW-0732">Signal</keyword>
<feature type="chain" id="PRO_5039275318" description="DUF2771 family protein" evidence="1">
    <location>
        <begin position="22"/>
        <end position="158"/>
    </location>
</feature>
<dbReference type="Proteomes" id="UP000317982">
    <property type="component" value="Unassembled WGS sequence"/>
</dbReference>
<dbReference type="EMBL" id="VIRS01000014">
    <property type="protein sequence ID" value="TQS43212.1"/>
    <property type="molecule type" value="Genomic_DNA"/>
</dbReference>
<dbReference type="OrthoDB" id="5185019at2"/>
<accession>A0A545APG3</accession>
<dbReference type="InParanoid" id="A0A545APG3"/>
<protein>
    <recommendedName>
        <fullName evidence="4">DUF2771 family protein</fullName>
    </recommendedName>
</protein>
<evidence type="ECO:0000313" key="3">
    <source>
        <dbReference type="Proteomes" id="UP000317982"/>
    </source>
</evidence>
<sequence>MRLTKRGVAIALAAATLGLVAACDKPAPYATVVSDGDSAGGEATAWCFENGTFNASSPSSDCKAGPANAGTITVKPGGSVEVDVPPNVGEDGWTAALASSDGNLAPVSFVRQGTSYIRFTVPNDATGSTTYVLELLALHPGQNAEKARGLWRFVLDVA</sequence>
<dbReference type="AlphaFoldDB" id="A0A545APG3"/>
<organism evidence="2 3">
    <name type="scientific">Cryptosporangium phraense</name>
    <dbReference type="NCBI Taxonomy" id="2593070"/>
    <lineage>
        <taxon>Bacteria</taxon>
        <taxon>Bacillati</taxon>
        <taxon>Actinomycetota</taxon>
        <taxon>Actinomycetes</taxon>
        <taxon>Cryptosporangiales</taxon>
        <taxon>Cryptosporangiaceae</taxon>
        <taxon>Cryptosporangium</taxon>
    </lineage>
</organism>
<evidence type="ECO:0008006" key="4">
    <source>
        <dbReference type="Google" id="ProtNLM"/>
    </source>
</evidence>
<dbReference type="PROSITE" id="PS51257">
    <property type="entry name" value="PROKAR_LIPOPROTEIN"/>
    <property type="match status" value="1"/>
</dbReference>
<name>A0A545APG3_9ACTN</name>
<evidence type="ECO:0000256" key="1">
    <source>
        <dbReference type="SAM" id="SignalP"/>
    </source>
</evidence>
<gene>
    <name evidence="2" type="ORF">FL583_20420</name>
</gene>
<keyword evidence="3" id="KW-1185">Reference proteome</keyword>
<feature type="signal peptide" evidence="1">
    <location>
        <begin position="1"/>
        <end position="21"/>
    </location>
</feature>